<dbReference type="PRINTS" id="PR01179">
    <property type="entry name" value="ODADCRBXLASE"/>
</dbReference>
<sequence length="395" mass="43399">MNNPHPIDTRPLITGDDPAAQTYYQDLVSEYGSPLLVLNGRVLKTRFKALQAALPEVDLYYAVKAHPDPEIIKIIDQLGGGFDIASAGEMSLLLDHKVSGRRTIHTHPIKKDQEIRDGLRFGATTFVIDNVHELKKLVPYRSRVGVLLRVSFRSASAIVDLSKKFGCAPDEVSELVQEANALGIHVKGLSFHVGSQCHDASKHVEAISRCHRLMQEINETANKPLSVLDIGGGFPADYELKGLDIEAFCMPIRAALAELPRDWHLIAEPGRYLVAPSVTSVTTVAGKSMRNGFRWYYLDDGIYGSYSGQLFDHATYPLQVFRDGERMPSIVAGPTCDSIDVVAENIGLPELEIGDLVIGHQMGAYTAATKTRFNSIPDARLVVVDHPQEPPVLVN</sequence>
<dbReference type="GO" id="GO:0004586">
    <property type="term" value="F:ornithine decarboxylase activity"/>
    <property type="evidence" value="ECO:0007669"/>
    <property type="project" value="UniProtKB-EC"/>
</dbReference>
<dbReference type="PROSITE" id="PS00878">
    <property type="entry name" value="ODR_DC_2_1"/>
    <property type="match status" value="1"/>
</dbReference>
<gene>
    <name evidence="12" type="ORF">GCM10008090_26670</name>
</gene>
<dbReference type="PRINTS" id="PR01182">
    <property type="entry name" value="ORNDCRBXLASE"/>
</dbReference>
<comment type="pathway">
    <text evidence="5">Amine and polyamine biosynthesis; putrescine biosynthesis via L-ornithine pathway; putrescine from L-ornithine: step 1/1.</text>
</comment>
<dbReference type="InterPro" id="IPR022643">
    <property type="entry name" value="De-COase2_C"/>
</dbReference>
<dbReference type="EMBL" id="BMXA01000005">
    <property type="protein sequence ID" value="GHA15750.1"/>
    <property type="molecule type" value="Genomic_DNA"/>
</dbReference>
<evidence type="ECO:0000256" key="2">
    <source>
        <dbReference type="ARBA" id="ARBA00008872"/>
    </source>
</evidence>
<dbReference type="InterPro" id="IPR009006">
    <property type="entry name" value="Ala_racemase/Decarboxylase_C"/>
</dbReference>
<dbReference type="InterPro" id="IPR022657">
    <property type="entry name" value="De-COase2_CS"/>
</dbReference>
<dbReference type="CDD" id="cd00622">
    <property type="entry name" value="PLPDE_III_ODC"/>
    <property type="match status" value="1"/>
</dbReference>
<organism evidence="12 13">
    <name type="scientific">Arenicella chitinivorans</name>
    <dbReference type="NCBI Taxonomy" id="1329800"/>
    <lineage>
        <taxon>Bacteria</taxon>
        <taxon>Pseudomonadati</taxon>
        <taxon>Pseudomonadota</taxon>
        <taxon>Gammaproteobacteria</taxon>
        <taxon>Arenicellales</taxon>
        <taxon>Arenicellaceae</taxon>
        <taxon>Arenicella</taxon>
    </lineage>
</organism>
<keyword evidence="3 8" id="KW-0663">Pyridoxal phosphate</keyword>
<reference evidence="12" key="1">
    <citation type="journal article" date="2014" name="Int. J. Syst. Evol. Microbiol.">
        <title>Complete genome sequence of Corynebacterium casei LMG S-19264T (=DSM 44701T), isolated from a smear-ripened cheese.</title>
        <authorList>
            <consortium name="US DOE Joint Genome Institute (JGI-PGF)"/>
            <person name="Walter F."/>
            <person name="Albersmeier A."/>
            <person name="Kalinowski J."/>
            <person name="Ruckert C."/>
        </authorList>
    </citation>
    <scope>NUCLEOTIDE SEQUENCE</scope>
    <source>
        <strain evidence="12">KCTC 12711</strain>
    </source>
</reference>
<proteinExistence type="inferred from homology"/>
<accession>A0A918S0C2</accession>
<dbReference type="RefSeq" id="WP_189402103.1">
    <property type="nucleotide sequence ID" value="NZ_BMXA01000005.1"/>
</dbReference>
<reference evidence="12" key="2">
    <citation type="submission" date="2020-09" db="EMBL/GenBank/DDBJ databases">
        <authorList>
            <person name="Sun Q."/>
            <person name="Kim S."/>
        </authorList>
    </citation>
    <scope>NUCLEOTIDE SEQUENCE</scope>
    <source>
        <strain evidence="12">KCTC 12711</strain>
    </source>
</reference>
<evidence type="ECO:0000256" key="6">
    <source>
        <dbReference type="ARBA" id="ARBA00034138"/>
    </source>
</evidence>
<dbReference type="PANTHER" id="PTHR11482:SF6">
    <property type="entry name" value="ORNITHINE DECARBOXYLASE 1-RELATED"/>
    <property type="match status" value="1"/>
</dbReference>
<feature type="active site" description="Proton donor" evidence="8">
    <location>
        <position position="336"/>
    </location>
</feature>
<dbReference type="InterPro" id="IPR022644">
    <property type="entry name" value="De-COase2_N"/>
</dbReference>
<dbReference type="InterPro" id="IPR029066">
    <property type="entry name" value="PLP-binding_barrel"/>
</dbReference>
<evidence type="ECO:0000313" key="12">
    <source>
        <dbReference type="EMBL" id="GHA15750.1"/>
    </source>
</evidence>
<dbReference type="InterPro" id="IPR000183">
    <property type="entry name" value="Orn/DAP/Arg_de-COase"/>
</dbReference>
<evidence type="ECO:0000256" key="3">
    <source>
        <dbReference type="ARBA" id="ARBA00022898"/>
    </source>
</evidence>
<dbReference type="SUPFAM" id="SSF51419">
    <property type="entry name" value="PLP-binding barrel"/>
    <property type="match status" value="1"/>
</dbReference>
<dbReference type="SUPFAM" id="SSF50621">
    <property type="entry name" value="Alanine racemase C-terminal domain-like"/>
    <property type="match status" value="1"/>
</dbReference>
<evidence type="ECO:0000256" key="8">
    <source>
        <dbReference type="PIRSR" id="PIRSR600183-50"/>
    </source>
</evidence>
<evidence type="ECO:0000256" key="7">
    <source>
        <dbReference type="ARBA" id="ARBA00049127"/>
    </source>
</evidence>
<dbReference type="Gene3D" id="2.40.37.10">
    <property type="entry name" value="Lyase, Ornithine Decarboxylase, Chain A, domain 1"/>
    <property type="match status" value="1"/>
</dbReference>
<evidence type="ECO:0000256" key="1">
    <source>
        <dbReference type="ARBA" id="ARBA00001933"/>
    </source>
</evidence>
<feature type="domain" description="Orn/DAP/Arg decarboxylase 2 C-terminal" evidence="10">
    <location>
        <begin position="276"/>
        <end position="363"/>
    </location>
</feature>
<dbReference type="EC" id="4.1.1.17" evidence="6"/>
<name>A0A918S0C2_9GAMM</name>
<feature type="domain" description="Orn/DAP/Arg decarboxylase 2 N-terminal" evidence="11">
    <location>
        <begin position="43"/>
        <end position="275"/>
    </location>
</feature>
<dbReference type="InterPro" id="IPR022653">
    <property type="entry name" value="De-COase2_pyr-phos_BS"/>
</dbReference>
<dbReference type="Proteomes" id="UP000614811">
    <property type="component" value="Unassembled WGS sequence"/>
</dbReference>
<evidence type="ECO:0000259" key="11">
    <source>
        <dbReference type="Pfam" id="PF02784"/>
    </source>
</evidence>
<evidence type="ECO:0000313" key="13">
    <source>
        <dbReference type="Proteomes" id="UP000614811"/>
    </source>
</evidence>
<keyword evidence="4" id="KW-0456">Lyase</keyword>
<evidence type="ECO:0000256" key="4">
    <source>
        <dbReference type="ARBA" id="ARBA00023239"/>
    </source>
</evidence>
<dbReference type="PANTHER" id="PTHR11482">
    <property type="entry name" value="ARGININE/DIAMINOPIMELATE/ORNITHINE DECARBOXYLASE"/>
    <property type="match status" value="1"/>
</dbReference>
<dbReference type="GO" id="GO:0005737">
    <property type="term" value="C:cytoplasm"/>
    <property type="evidence" value="ECO:0007669"/>
    <property type="project" value="TreeGrafter"/>
</dbReference>
<evidence type="ECO:0000256" key="5">
    <source>
        <dbReference type="ARBA" id="ARBA00034115"/>
    </source>
</evidence>
<dbReference type="GO" id="GO:0033387">
    <property type="term" value="P:putrescine biosynthetic process from arginine, via ornithine"/>
    <property type="evidence" value="ECO:0007669"/>
    <property type="project" value="TreeGrafter"/>
</dbReference>
<comment type="similarity">
    <text evidence="2 9">Belongs to the Orn/Lys/Arg decarboxylase class-II family.</text>
</comment>
<evidence type="ECO:0000256" key="9">
    <source>
        <dbReference type="RuleBase" id="RU003737"/>
    </source>
</evidence>
<dbReference type="PROSITE" id="PS00879">
    <property type="entry name" value="ODR_DC_2_2"/>
    <property type="match status" value="1"/>
</dbReference>
<evidence type="ECO:0000259" key="10">
    <source>
        <dbReference type="Pfam" id="PF00278"/>
    </source>
</evidence>
<dbReference type="Pfam" id="PF00278">
    <property type="entry name" value="Orn_DAP_Arg_deC"/>
    <property type="match status" value="1"/>
</dbReference>
<comment type="catalytic activity">
    <reaction evidence="7">
        <text>L-ornithine + H(+) = putrescine + CO2</text>
        <dbReference type="Rhea" id="RHEA:22964"/>
        <dbReference type="ChEBI" id="CHEBI:15378"/>
        <dbReference type="ChEBI" id="CHEBI:16526"/>
        <dbReference type="ChEBI" id="CHEBI:46911"/>
        <dbReference type="ChEBI" id="CHEBI:326268"/>
        <dbReference type="EC" id="4.1.1.17"/>
    </reaction>
</comment>
<dbReference type="Gene3D" id="3.20.20.10">
    <property type="entry name" value="Alanine racemase"/>
    <property type="match status" value="1"/>
</dbReference>
<protein>
    <recommendedName>
        <fullName evidence="6">ornithine decarboxylase</fullName>
        <ecNumber evidence="6">4.1.1.17</ecNumber>
    </recommendedName>
</protein>
<comment type="cofactor">
    <cofactor evidence="1 8">
        <name>pyridoxal 5'-phosphate</name>
        <dbReference type="ChEBI" id="CHEBI:597326"/>
    </cofactor>
</comment>
<comment type="caution">
    <text evidence="12">The sequence shown here is derived from an EMBL/GenBank/DDBJ whole genome shotgun (WGS) entry which is preliminary data.</text>
</comment>
<dbReference type="FunFam" id="3.20.20.10:FF:000008">
    <property type="entry name" value="Ornithine decarboxylase"/>
    <property type="match status" value="1"/>
</dbReference>
<dbReference type="AlphaFoldDB" id="A0A918S0C2"/>
<keyword evidence="13" id="KW-1185">Reference proteome</keyword>
<dbReference type="InterPro" id="IPR002433">
    <property type="entry name" value="Orn_de-COase"/>
</dbReference>
<dbReference type="Pfam" id="PF02784">
    <property type="entry name" value="Orn_Arg_deC_N"/>
    <property type="match status" value="1"/>
</dbReference>
<feature type="modified residue" description="N6-(pyridoxal phosphate)lysine" evidence="8">
    <location>
        <position position="64"/>
    </location>
</feature>